<keyword evidence="1" id="KW-0812">Transmembrane</keyword>
<evidence type="ECO:0000256" key="1">
    <source>
        <dbReference type="SAM" id="Phobius"/>
    </source>
</evidence>
<evidence type="ECO:0000259" key="2">
    <source>
        <dbReference type="Pfam" id="PF24841"/>
    </source>
</evidence>
<feature type="domain" description="DUF7719" evidence="2">
    <location>
        <begin position="37"/>
        <end position="103"/>
    </location>
</feature>
<dbReference type="OrthoDB" id="5597489at2759"/>
<dbReference type="PANTHER" id="PTHR37846">
    <property type="entry name" value="YALI0B21296P"/>
    <property type="match status" value="1"/>
</dbReference>
<dbReference type="InterPro" id="IPR056136">
    <property type="entry name" value="DUF7719"/>
</dbReference>
<accession>A0A8I2YYG3</accession>
<protein>
    <recommendedName>
        <fullName evidence="2">DUF7719 domain-containing protein</fullName>
    </recommendedName>
</protein>
<dbReference type="EMBL" id="JAGFBS010000006">
    <property type="protein sequence ID" value="KAG6378817.1"/>
    <property type="molecule type" value="Genomic_DNA"/>
</dbReference>
<organism evidence="3 4">
    <name type="scientific">Boletus reticuloceps</name>
    <dbReference type="NCBI Taxonomy" id="495285"/>
    <lineage>
        <taxon>Eukaryota</taxon>
        <taxon>Fungi</taxon>
        <taxon>Dikarya</taxon>
        <taxon>Basidiomycota</taxon>
        <taxon>Agaricomycotina</taxon>
        <taxon>Agaricomycetes</taxon>
        <taxon>Agaricomycetidae</taxon>
        <taxon>Boletales</taxon>
        <taxon>Boletineae</taxon>
        <taxon>Boletaceae</taxon>
        <taxon>Boletoideae</taxon>
        <taxon>Boletus</taxon>
    </lineage>
</organism>
<sequence>MALFMFYSESIGLSLTLGRNIYNNGLAIRYKNNTITQLGLLLLSFGVGPRMIWLVNHGSWLKNMAQCPQFATIWLYTVIQLKLSFALLSLVLIGGWSWWTGMKLL</sequence>
<dbReference type="Proteomes" id="UP000683000">
    <property type="component" value="Unassembled WGS sequence"/>
</dbReference>
<reference evidence="3" key="1">
    <citation type="submission" date="2021-03" db="EMBL/GenBank/DDBJ databases">
        <title>Evolutionary innovations through gain and loss of genes in the ectomycorrhizal Boletales.</title>
        <authorList>
            <person name="Wu G."/>
            <person name="Miyauchi S."/>
            <person name="Morin E."/>
            <person name="Yang Z.-L."/>
            <person name="Xu J."/>
            <person name="Martin F.M."/>
        </authorList>
    </citation>
    <scope>NUCLEOTIDE SEQUENCE</scope>
    <source>
        <strain evidence="3">BR01</strain>
    </source>
</reference>
<dbReference type="PANTHER" id="PTHR37846:SF1">
    <property type="entry name" value="DEACETYLASE-LIKE PROTEIN"/>
    <property type="match status" value="1"/>
</dbReference>
<keyword evidence="1" id="KW-0472">Membrane</keyword>
<dbReference type="AlphaFoldDB" id="A0A8I2YYG3"/>
<proteinExistence type="predicted"/>
<feature type="transmembrane region" description="Helical" evidence="1">
    <location>
        <begin position="73"/>
        <end position="99"/>
    </location>
</feature>
<dbReference type="Pfam" id="PF24841">
    <property type="entry name" value="DUF7719"/>
    <property type="match status" value="1"/>
</dbReference>
<feature type="transmembrane region" description="Helical" evidence="1">
    <location>
        <begin position="34"/>
        <end position="53"/>
    </location>
</feature>
<gene>
    <name evidence="3" type="ORF">JVT61DRAFT_13096</name>
</gene>
<evidence type="ECO:0000313" key="3">
    <source>
        <dbReference type="EMBL" id="KAG6378817.1"/>
    </source>
</evidence>
<name>A0A8I2YYG3_9AGAM</name>
<evidence type="ECO:0000313" key="4">
    <source>
        <dbReference type="Proteomes" id="UP000683000"/>
    </source>
</evidence>
<comment type="caution">
    <text evidence="3">The sequence shown here is derived from an EMBL/GenBank/DDBJ whole genome shotgun (WGS) entry which is preliminary data.</text>
</comment>
<keyword evidence="1" id="KW-1133">Transmembrane helix</keyword>
<keyword evidence="4" id="KW-1185">Reference proteome</keyword>